<evidence type="ECO:0000313" key="4">
    <source>
        <dbReference type="Proteomes" id="UP001153069"/>
    </source>
</evidence>
<accession>A0A9N8HZK5</accession>
<reference evidence="3" key="1">
    <citation type="submission" date="2020-06" db="EMBL/GenBank/DDBJ databases">
        <authorList>
            <consortium name="Plant Systems Biology data submission"/>
        </authorList>
    </citation>
    <scope>NUCLEOTIDE SEQUENCE</scope>
    <source>
        <strain evidence="3">D6</strain>
    </source>
</reference>
<comment type="caution">
    <text evidence="3">The sequence shown here is derived from an EMBL/GenBank/DDBJ whole genome shotgun (WGS) entry which is preliminary data.</text>
</comment>
<evidence type="ECO:0000256" key="1">
    <source>
        <dbReference type="SAM" id="Coils"/>
    </source>
</evidence>
<dbReference type="Proteomes" id="UP001153069">
    <property type="component" value="Unassembled WGS sequence"/>
</dbReference>
<name>A0A9N8HZK5_9STRA</name>
<dbReference type="AlphaFoldDB" id="A0A9N8HZK5"/>
<evidence type="ECO:0000313" key="3">
    <source>
        <dbReference type="EMBL" id="CAB9530620.1"/>
    </source>
</evidence>
<gene>
    <name evidence="3" type="ORF">SEMRO_2963_G341060.1</name>
</gene>
<dbReference type="OrthoDB" id="55940at2759"/>
<sequence length="546" mass="61472">MEGMMRRPSGAAAASRPSGAAAAARRMEVELELSSSSDDEGMPPLAARPAPPREPPRPRGPRESPIVPARRAPSPAFLSQADDDFNATLQASQQDADDDLVVLEEEDDGLTACERVYRNKNNSQPDLLSMCIGLKTADNTRWLADFENDDLYKDLPQRSSFCPKVMNLKIEIRRRAKQLGAAVRCSALLRPQCIAWLKNNPIQDVRDIAFLRLEEAKTYRVLEEQKEERDAAAANRLANSNWNVHKPWLRLYMAMCHDAAREALMMDGQVMNREELDARNSDERPPSYAQVVAGIYNDATWTPVTEALPELHSLFEEPISLPFNEMPGGEVSQEEVKTRIADSRARLISIIFDWELSGNGFGQRTQGDGQWGHFSEQHMELEDGDNRANFVKPHLGQRIHHLYLWHLSDSMEILTKVLNVLSGEVAADSERAGDTAVVRRRRRAAAALAADRRQRKKFRNVVGSSLSAIAITNKEDNIRHEEDKVERLTFAQLAAEDEGNDRKVELYGQLLAHHKAKIGDYQDELAAMKKAYNKILEDNNDDDEDE</sequence>
<feature type="coiled-coil region" evidence="1">
    <location>
        <begin position="511"/>
        <end position="538"/>
    </location>
</feature>
<proteinExistence type="predicted"/>
<evidence type="ECO:0000256" key="2">
    <source>
        <dbReference type="SAM" id="MobiDB-lite"/>
    </source>
</evidence>
<feature type="compositionally biased region" description="Low complexity" evidence="2">
    <location>
        <begin position="6"/>
        <end position="24"/>
    </location>
</feature>
<feature type="region of interest" description="Disordered" evidence="2">
    <location>
        <begin position="1"/>
        <end position="70"/>
    </location>
</feature>
<keyword evidence="1" id="KW-0175">Coiled coil</keyword>
<organism evidence="3 4">
    <name type="scientific">Seminavis robusta</name>
    <dbReference type="NCBI Taxonomy" id="568900"/>
    <lineage>
        <taxon>Eukaryota</taxon>
        <taxon>Sar</taxon>
        <taxon>Stramenopiles</taxon>
        <taxon>Ochrophyta</taxon>
        <taxon>Bacillariophyta</taxon>
        <taxon>Bacillariophyceae</taxon>
        <taxon>Bacillariophycidae</taxon>
        <taxon>Naviculales</taxon>
        <taxon>Naviculaceae</taxon>
        <taxon>Seminavis</taxon>
    </lineage>
</organism>
<dbReference type="EMBL" id="CAICTM010002961">
    <property type="protein sequence ID" value="CAB9530620.1"/>
    <property type="molecule type" value="Genomic_DNA"/>
</dbReference>
<protein>
    <submittedName>
        <fullName evidence="3">Uncharacterized protein</fullName>
    </submittedName>
</protein>
<keyword evidence="4" id="KW-1185">Reference proteome</keyword>